<reference evidence="1 2" key="1">
    <citation type="submission" date="2018-06" db="EMBL/GenBank/DDBJ databases">
        <title>Three novel Pseudomonas species isolated from symptomatic oak.</title>
        <authorList>
            <person name="Bueno-Gonzalez V."/>
            <person name="Brady C."/>
        </authorList>
    </citation>
    <scope>NUCLEOTIDE SEQUENCE [LARGE SCALE GENOMIC DNA]</scope>
    <source>
        <strain evidence="1 2">P6B</strain>
    </source>
</reference>
<accession>A0A4Q9QRX0</accession>
<dbReference type="OrthoDB" id="5935280at2"/>
<dbReference type="AlphaFoldDB" id="A0A4Q9QRX0"/>
<dbReference type="Proteomes" id="UP000293172">
    <property type="component" value="Unassembled WGS sequence"/>
</dbReference>
<evidence type="ECO:0000313" key="2">
    <source>
        <dbReference type="Proteomes" id="UP000293172"/>
    </source>
</evidence>
<dbReference type="RefSeq" id="WP_131199462.1">
    <property type="nucleotide sequence ID" value="NZ_QJUL01000076.1"/>
</dbReference>
<name>A0A4Q9QRX0_9GAMM</name>
<organism evidence="1 2">
    <name type="scientific">Phytopseudomonas dryadis</name>
    <dbReference type="NCBI Taxonomy" id="2487520"/>
    <lineage>
        <taxon>Bacteria</taxon>
        <taxon>Pseudomonadati</taxon>
        <taxon>Pseudomonadota</taxon>
        <taxon>Gammaproteobacteria</taxon>
        <taxon>Pseudomonadales</taxon>
        <taxon>Pseudomonadaceae</taxon>
        <taxon>Phytopseudomonas</taxon>
    </lineage>
</organism>
<comment type="caution">
    <text evidence="1">The sequence shown here is derived from an EMBL/GenBank/DDBJ whole genome shotgun (WGS) entry which is preliminary data.</text>
</comment>
<proteinExistence type="predicted"/>
<evidence type="ECO:0000313" key="1">
    <source>
        <dbReference type="EMBL" id="TBU82957.1"/>
    </source>
</evidence>
<gene>
    <name evidence="1" type="ORF">DNK44_25850</name>
</gene>
<protein>
    <submittedName>
        <fullName evidence="1">Uncharacterized protein</fullName>
    </submittedName>
</protein>
<dbReference type="EMBL" id="QJUL01000076">
    <property type="protein sequence ID" value="TBU82957.1"/>
    <property type="molecule type" value="Genomic_DNA"/>
</dbReference>
<sequence length="350" mass="38519">MITFTSGGCFSACTLVFMAGSERLLGDQGRLGFHTAGLYASDAPPSMMMTYLYRKAFLEHGVSDTFLEKVLNTQHKDLWMPEPEELLREGIVTAQVNARSFEDGRLARLRQDGQLKVYLLGSRVFKTLARVAPEQYQKQESEVVEALAHFSTFADFHAAVKRRSDSLLSHYIGTAPAPELIEFWRAHMALLQALYEDAPEQCGSFMLGLSTSRFDYRTVLSVEALKRRQDAELALIEAAMLNPQGPGVDAAAELTAAFASAKSKAPDAEDMYLHPSDYADEPENLCSAFLALYRPLLAIPDEERAGSALRQLARLRGQELSFANVVSGREQTRINGPGSLEGGTYPGPLA</sequence>